<organism evidence="2 3">
    <name type="scientific">Lacipirellula limnantheis</name>
    <dbReference type="NCBI Taxonomy" id="2528024"/>
    <lineage>
        <taxon>Bacteria</taxon>
        <taxon>Pseudomonadati</taxon>
        <taxon>Planctomycetota</taxon>
        <taxon>Planctomycetia</taxon>
        <taxon>Pirellulales</taxon>
        <taxon>Lacipirellulaceae</taxon>
        <taxon>Lacipirellula</taxon>
    </lineage>
</organism>
<gene>
    <name evidence="2" type="ORF">I41_29560</name>
</gene>
<protein>
    <submittedName>
        <fullName evidence="2">Uncharacterized protein</fullName>
    </submittedName>
</protein>
<evidence type="ECO:0000313" key="2">
    <source>
        <dbReference type="EMBL" id="QDT73765.1"/>
    </source>
</evidence>
<sequence length="67" mass="7517">MARQTTGLLFQPSAPKLIQLQFSKYFTVNALNTEHTKSTEDDLRHLLFLVFSVASVCSVVNAMADRD</sequence>
<keyword evidence="1" id="KW-0812">Transmembrane</keyword>
<dbReference type="Proteomes" id="UP000317909">
    <property type="component" value="Chromosome"/>
</dbReference>
<evidence type="ECO:0000313" key="3">
    <source>
        <dbReference type="Proteomes" id="UP000317909"/>
    </source>
</evidence>
<keyword evidence="3" id="KW-1185">Reference proteome</keyword>
<keyword evidence="1" id="KW-1133">Transmembrane helix</keyword>
<dbReference type="KEGG" id="llh:I41_29560"/>
<proteinExistence type="predicted"/>
<reference evidence="2 3" key="1">
    <citation type="submission" date="2019-02" db="EMBL/GenBank/DDBJ databases">
        <title>Deep-cultivation of Planctomycetes and their phenomic and genomic characterization uncovers novel biology.</title>
        <authorList>
            <person name="Wiegand S."/>
            <person name="Jogler M."/>
            <person name="Boedeker C."/>
            <person name="Pinto D."/>
            <person name="Vollmers J."/>
            <person name="Rivas-Marin E."/>
            <person name="Kohn T."/>
            <person name="Peeters S.H."/>
            <person name="Heuer A."/>
            <person name="Rast P."/>
            <person name="Oberbeckmann S."/>
            <person name="Bunk B."/>
            <person name="Jeske O."/>
            <person name="Meyerdierks A."/>
            <person name="Storesund J.E."/>
            <person name="Kallscheuer N."/>
            <person name="Luecker S."/>
            <person name="Lage O.M."/>
            <person name="Pohl T."/>
            <person name="Merkel B.J."/>
            <person name="Hornburger P."/>
            <person name="Mueller R.-W."/>
            <person name="Bruemmer F."/>
            <person name="Labrenz M."/>
            <person name="Spormann A.M."/>
            <person name="Op den Camp H."/>
            <person name="Overmann J."/>
            <person name="Amann R."/>
            <person name="Jetten M.S.M."/>
            <person name="Mascher T."/>
            <person name="Medema M.H."/>
            <person name="Devos D.P."/>
            <person name="Kaster A.-K."/>
            <person name="Ovreas L."/>
            <person name="Rohde M."/>
            <person name="Galperin M.Y."/>
            <person name="Jogler C."/>
        </authorList>
    </citation>
    <scope>NUCLEOTIDE SEQUENCE [LARGE SCALE GENOMIC DNA]</scope>
    <source>
        <strain evidence="2 3">I41</strain>
    </source>
</reference>
<dbReference type="AlphaFoldDB" id="A0A517TZH7"/>
<feature type="transmembrane region" description="Helical" evidence="1">
    <location>
        <begin position="46"/>
        <end position="64"/>
    </location>
</feature>
<keyword evidence="1" id="KW-0472">Membrane</keyword>
<accession>A0A517TZH7</accession>
<dbReference type="EMBL" id="CP036339">
    <property type="protein sequence ID" value="QDT73765.1"/>
    <property type="molecule type" value="Genomic_DNA"/>
</dbReference>
<evidence type="ECO:0000256" key="1">
    <source>
        <dbReference type="SAM" id="Phobius"/>
    </source>
</evidence>
<name>A0A517TZH7_9BACT</name>